<gene>
    <name evidence="7" type="ORF">GWI33_020678</name>
</gene>
<dbReference type="InterPro" id="IPR019438">
    <property type="entry name" value="Q_salvage"/>
</dbReference>
<dbReference type="GO" id="GO:0016787">
    <property type="term" value="F:hydrolase activity"/>
    <property type="evidence" value="ECO:0007669"/>
    <property type="project" value="UniProtKB-KW"/>
</dbReference>
<dbReference type="EMBL" id="JAACXV010014582">
    <property type="protein sequence ID" value="KAF7265937.1"/>
    <property type="molecule type" value="Genomic_DNA"/>
</dbReference>
<evidence type="ECO:0000313" key="7">
    <source>
        <dbReference type="EMBL" id="KAF7265937.1"/>
    </source>
</evidence>
<comment type="catalytic activity">
    <reaction evidence="5 6">
        <text>queuosine 5'-phosphate + H2O = queuine + D-ribose 5-phosphate</text>
        <dbReference type="Rhea" id="RHEA:75387"/>
        <dbReference type="ChEBI" id="CHEBI:15377"/>
        <dbReference type="ChEBI" id="CHEBI:17433"/>
        <dbReference type="ChEBI" id="CHEBI:78346"/>
        <dbReference type="ChEBI" id="CHEBI:194371"/>
    </reaction>
    <physiologicalReaction direction="left-to-right" evidence="5 6">
        <dbReference type="Rhea" id="RHEA:75388"/>
    </physiologicalReaction>
</comment>
<protein>
    <recommendedName>
        <fullName evidence="3 6">Queuosine 5'-phosphate N-glycosylase/hydrolase</fullName>
        <ecNumber evidence="6">3.2.2.-</ecNumber>
    </recommendedName>
    <alternativeName>
        <fullName evidence="4 6">Queuosine-nucleotide N-glycosylase/hydrolase</fullName>
    </alternativeName>
</protein>
<comment type="caution">
    <text evidence="7">The sequence shown here is derived from an EMBL/GenBank/DDBJ whole genome shotgun (WGS) entry which is preliminary data.</text>
</comment>
<keyword evidence="1 6" id="KW-0378">Hydrolase</keyword>
<dbReference type="EC" id="3.2.2.-" evidence="6"/>
<dbReference type="AlphaFoldDB" id="A0A834HP15"/>
<name>A0A834HP15_RHYFE</name>
<proteinExistence type="inferred from homology"/>
<evidence type="ECO:0000256" key="6">
    <source>
        <dbReference type="RuleBase" id="RU365002"/>
    </source>
</evidence>
<reference evidence="7" key="1">
    <citation type="submission" date="2020-08" db="EMBL/GenBank/DDBJ databases">
        <title>Genome sequencing and assembly of the red palm weevil Rhynchophorus ferrugineus.</title>
        <authorList>
            <person name="Dias G.B."/>
            <person name="Bergman C.M."/>
            <person name="Manee M."/>
        </authorList>
    </citation>
    <scope>NUCLEOTIDE SEQUENCE</scope>
    <source>
        <strain evidence="7">AA-2017</strain>
        <tissue evidence="7">Whole larva</tissue>
    </source>
</reference>
<evidence type="ECO:0000256" key="5">
    <source>
        <dbReference type="ARBA" id="ARBA00048204"/>
    </source>
</evidence>
<dbReference type="PANTHER" id="PTHR21314">
    <property type="entry name" value="QUEUOSINE 5'-PHOSPHATE N-GLYCOSYLASE_HYDROLASE-RELATED"/>
    <property type="match status" value="1"/>
</dbReference>
<evidence type="ECO:0000256" key="2">
    <source>
        <dbReference type="ARBA" id="ARBA00035119"/>
    </source>
</evidence>
<evidence type="ECO:0000256" key="4">
    <source>
        <dbReference type="ARBA" id="ARBA00035393"/>
    </source>
</evidence>
<dbReference type="OrthoDB" id="416777at2759"/>
<comment type="function">
    <text evidence="6">Catalyzes the hydrolysis of queuosine 5'-phosphate, releasing the nucleobase queuine (q). Is required for salvage of queuine from exogenous queuosine (Q) that is imported and then converted to queuosine 5'-phosphate intracellularly.</text>
</comment>
<keyword evidence="8" id="KW-1185">Reference proteome</keyword>
<evidence type="ECO:0000256" key="3">
    <source>
        <dbReference type="ARBA" id="ARBA00035306"/>
    </source>
</evidence>
<sequence>MALSPKETDEINSGRLKTSNFSQADVHPTPNNPNTLDWLFVVDTLNFCFWHYENQEGWKVEGYSGYYALCAAINRAVKENSSILDPKFYSTITEDQLKKILRSDTKVEVPLLSERVKCLHEVGAVLQEKFENSFQNVVKEAENSAKILLQLIVDNFKCFRDEAVFKGKKVSFYKRAQILVGDIWACFKGQGIGYFKDLDEITMFADYRVPQTLLWYDVLEYKKDLLDKLNNNVLKNGDLEEQEIRGCSIHAVELLKEYANKKLDKQKINSILIDHFLWDFRRKHAQKILEKGLPFHKVYCIYY</sequence>
<dbReference type="GO" id="GO:0006400">
    <property type="term" value="P:tRNA modification"/>
    <property type="evidence" value="ECO:0007669"/>
    <property type="project" value="TreeGrafter"/>
</dbReference>
<organism evidence="7 8">
    <name type="scientific">Rhynchophorus ferrugineus</name>
    <name type="common">Red palm weevil</name>
    <name type="synonym">Curculio ferrugineus</name>
    <dbReference type="NCBI Taxonomy" id="354439"/>
    <lineage>
        <taxon>Eukaryota</taxon>
        <taxon>Metazoa</taxon>
        <taxon>Ecdysozoa</taxon>
        <taxon>Arthropoda</taxon>
        <taxon>Hexapoda</taxon>
        <taxon>Insecta</taxon>
        <taxon>Pterygota</taxon>
        <taxon>Neoptera</taxon>
        <taxon>Endopterygota</taxon>
        <taxon>Coleoptera</taxon>
        <taxon>Polyphaga</taxon>
        <taxon>Cucujiformia</taxon>
        <taxon>Curculionidae</taxon>
        <taxon>Dryophthorinae</taxon>
        <taxon>Rhynchophorus</taxon>
    </lineage>
</organism>
<dbReference type="Pfam" id="PF10343">
    <property type="entry name" value="Q_salvage"/>
    <property type="match status" value="1"/>
</dbReference>
<accession>A0A834HP15</accession>
<dbReference type="PANTHER" id="PTHR21314:SF0">
    <property type="entry name" value="QUEUOSINE 5'-PHOSPHATE N-GLYCOSYLASE_HYDROLASE"/>
    <property type="match status" value="1"/>
</dbReference>
<comment type="similarity">
    <text evidence="2 6">Belongs to the QNG1 protein family.</text>
</comment>
<evidence type="ECO:0000256" key="1">
    <source>
        <dbReference type="ARBA" id="ARBA00022801"/>
    </source>
</evidence>
<evidence type="ECO:0000313" key="8">
    <source>
        <dbReference type="Proteomes" id="UP000625711"/>
    </source>
</evidence>
<dbReference type="Proteomes" id="UP000625711">
    <property type="component" value="Unassembled WGS sequence"/>
</dbReference>